<name>A0A2U1LX33_ARTAN</name>
<reference evidence="1 2" key="1">
    <citation type="journal article" date="2018" name="Mol. Plant">
        <title>The genome of Artemisia annua provides insight into the evolution of Asteraceae family and artemisinin biosynthesis.</title>
        <authorList>
            <person name="Shen Q."/>
            <person name="Zhang L."/>
            <person name="Liao Z."/>
            <person name="Wang S."/>
            <person name="Yan T."/>
            <person name="Shi P."/>
            <person name="Liu M."/>
            <person name="Fu X."/>
            <person name="Pan Q."/>
            <person name="Wang Y."/>
            <person name="Lv Z."/>
            <person name="Lu X."/>
            <person name="Zhang F."/>
            <person name="Jiang W."/>
            <person name="Ma Y."/>
            <person name="Chen M."/>
            <person name="Hao X."/>
            <person name="Li L."/>
            <person name="Tang Y."/>
            <person name="Lv G."/>
            <person name="Zhou Y."/>
            <person name="Sun X."/>
            <person name="Brodelius P.E."/>
            <person name="Rose J.K.C."/>
            <person name="Tang K."/>
        </authorList>
    </citation>
    <scope>NUCLEOTIDE SEQUENCE [LARGE SCALE GENOMIC DNA]</scope>
    <source>
        <strain evidence="2">cv. Huhao1</strain>
        <tissue evidence="1">Leaf</tissue>
    </source>
</reference>
<sequence>MPTEFVVRLNEDTYGKRQELPSAYDDFCYNGNKHVYLTSQERVRYRVQLVKPNGGTTELRGEKWKKFCVAYIPKGAYLLHFVQEGDDSFYVTSYDDLGYETGGYEGIIGRPCRFMCRVSPSDNIPQFDMEKRGYEGYRLRINQSKIEAEIHTLHDGGLLMQLDGNRRIGRSS</sequence>
<gene>
    <name evidence="1" type="ORF">CTI12_AA444180</name>
</gene>
<evidence type="ECO:0000313" key="1">
    <source>
        <dbReference type="EMBL" id="PWA53530.1"/>
    </source>
</evidence>
<protein>
    <submittedName>
        <fullName evidence="1">Acetyl-CoA carboxylase 2</fullName>
    </submittedName>
</protein>
<dbReference type="OrthoDB" id="1746279at2759"/>
<evidence type="ECO:0000313" key="2">
    <source>
        <dbReference type="Proteomes" id="UP000245207"/>
    </source>
</evidence>
<dbReference type="Proteomes" id="UP000245207">
    <property type="component" value="Unassembled WGS sequence"/>
</dbReference>
<organism evidence="1 2">
    <name type="scientific">Artemisia annua</name>
    <name type="common">Sweet wormwood</name>
    <dbReference type="NCBI Taxonomy" id="35608"/>
    <lineage>
        <taxon>Eukaryota</taxon>
        <taxon>Viridiplantae</taxon>
        <taxon>Streptophyta</taxon>
        <taxon>Embryophyta</taxon>
        <taxon>Tracheophyta</taxon>
        <taxon>Spermatophyta</taxon>
        <taxon>Magnoliopsida</taxon>
        <taxon>eudicotyledons</taxon>
        <taxon>Gunneridae</taxon>
        <taxon>Pentapetalae</taxon>
        <taxon>asterids</taxon>
        <taxon>campanulids</taxon>
        <taxon>Asterales</taxon>
        <taxon>Asteraceae</taxon>
        <taxon>Asteroideae</taxon>
        <taxon>Anthemideae</taxon>
        <taxon>Artemisiinae</taxon>
        <taxon>Artemisia</taxon>
    </lineage>
</organism>
<proteinExistence type="predicted"/>
<dbReference type="EMBL" id="PKPP01007387">
    <property type="protein sequence ID" value="PWA53530.1"/>
    <property type="molecule type" value="Genomic_DNA"/>
</dbReference>
<dbReference type="AlphaFoldDB" id="A0A2U1LX33"/>
<keyword evidence="2" id="KW-1185">Reference proteome</keyword>
<dbReference type="STRING" id="35608.A0A2U1LX33"/>
<comment type="caution">
    <text evidence="1">The sequence shown here is derived from an EMBL/GenBank/DDBJ whole genome shotgun (WGS) entry which is preliminary data.</text>
</comment>
<accession>A0A2U1LX33</accession>